<dbReference type="InterPro" id="IPR015421">
    <property type="entry name" value="PyrdxlP-dep_Trfase_major"/>
</dbReference>
<proteinExistence type="inferred from homology"/>
<keyword evidence="7" id="KW-0032">Aminotransferase</keyword>
<dbReference type="Pfam" id="PF00155">
    <property type="entry name" value="Aminotran_1_2"/>
    <property type="match status" value="1"/>
</dbReference>
<dbReference type="RefSeq" id="WP_343826548.1">
    <property type="nucleotide sequence ID" value="NZ_BAAACI010000006.1"/>
</dbReference>
<protein>
    <recommendedName>
        <fullName evidence="2">cysteine-S-conjugate beta-lyase</fullName>
        <ecNumber evidence="2">4.4.1.13</ecNumber>
    </recommendedName>
</protein>
<dbReference type="CDD" id="cd00609">
    <property type="entry name" value="AAT_like"/>
    <property type="match status" value="1"/>
</dbReference>
<organism evidence="7 8">
    <name type="scientific">Clostridium subterminale</name>
    <dbReference type="NCBI Taxonomy" id="1550"/>
    <lineage>
        <taxon>Bacteria</taxon>
        <taxon>Bacillati</taxon>
        <taxon>Bacillota</taxon>
        <taxon>Clostridia</taxon>
        <taxon>Eubacteriales</taxon>
        <taxon>Clostridiaceae</taxon>
        <taxon>Clostridium</taxon>
    </lineage>
</organism>
<feature type="domain" description="Aminotransferase class I/classII large" evidence="6">
    <location>
        <begin position="36"/>
        <end position="383"/>
    </location>
</feature>
<evidence type="ECO:0000256" key="1">
    <source>
        <dbReference type="ARBA" id="ARBA00001933"/>
    </source>
</evidence>
<evidence type="ECO:0000259" key="6">
    <source>
        <dbReference type="Pfam" id="PF00155"/>
    </source>
</evidence>
<name>A0ABP3VZX2_CLOSU</name>
<dbReference type="InterPro" id="IPR004839">
    <property type="entry name" value="Aminotransferase_I/II_large"/>
</dbReference>
<dbReference type="Gene3D" id="3.40.640.10">
    <property type="entry name" value="Type I PLP-dependent aspartate aminotransferase-like (Major domain)"/>
    <property type="match status" value="1"/>
</dbReference>
<dbReference type="PANTHER" id="PTHR43525">
    <property type="entry name" value="PROTEIN MALY"/>
    <property type="match status" value="1"/>
</dbReference>
<dbReference type="GO" id="GO:0008483">
    <property type="term" value="F:transaminase activity"/>
    <property type="evidence" value="ECO:0007669"/>
    <property type="project" value="UniProtKB-KW"/>
</dbReference>
<keyword evidence="3" id="KW-0663">Pyridoxal phosphate</keyword>
<dbReference type="PANTHER" id="PTHR43525:SF1">
    <property type="entry name" value="PROTEIN MALY"/>
    <property type="match status" value="1"/>
</dbReference>
<evidence type="ECO:0000256" key="3">
    <source>
        <dbReference type="ARBA" id="ARBA00022898"/>
    </source>
</evidence>
<sequence length="391" mass="45154">MKYDFNEKVERLGSNCIKWDLINRTYNDSEIIPLWVADMDFKVPEEIGDAIRKRLEHPIFGYSLTPLSCYKAAINWFDKRFGWKVEKSWMKFAPGVVPGLKTIVAAYTKPGDEIIIQTPVYHPFYSIIKNNGCQVVENPLICKDGRYEMDFNNLEKIISKKTKMIILCSPHNPVGRVWTKEELKRVGEICLKNNVLVVVDEIHADIVYKPNIHTVFASISEEFADNSIICTAPNKTFNIAGFKTANIIIKNEMLRNQYVLQMEKDCIEGATTLGAVAQEAAYTSGEEWYQDLMKYLTENIEFTLEFFEKRIPRIKIRRPEGTYLLWLDCSGLNMKPEELSNFFLKKCKVWLNDGSMFGHAGAKFQRMNVGTSRVVLEEALERIEREVNKLN</sequence>
<dbReference type="InterPro" id="IPR015422">
    <property type="entry name" value="PyrdxlP-dep_Trfase_small"/>
</dbReference>
<dbReference type="InterPro" id="IPR051798">
    <property type="entry name" value="Class-II_PLP-Dep_Aminotrans"/>
</dbReference>
<keyword evidence="8" id="KW-1185">Reference proteome</keyword>
<dbReference type="EC" id="4.4.1.13" evidence="2"/>
<dbReference type="EMBL" id="BAAACI010000006">
    <property type="protein sequence ID" value="GAA0773962.1"/>
    <property type="molecule type" value="Genomic_DNA"/>
</dbReference>
<reference evidence="8" key="1">
    <citation type="journal article" date="2019" name="Int. J. Syst. Evol. Microbiol.">
        <title>The Global Catalogue of Microorganisms (GCM) 10K type strain sequencing project: providing services to taxonomists for standard genome sequencing and annotation.</title>
        <authorList>
            <consortium name="The Broad Institute Genomics Platform"/>
            <consortium name="The Broad Institute Genome Sequencing Center for Infectious Disease"/>
            <person name="Wu L."/>
            <person name="Ma J."/>
        </authorList>
    </citation>
    <scope>NUCLEOTIDE SEQUENCE [LARGE SCALE GENOMIC DNA]</scope>
    <source>
        <strain evidence="8">JCM 1417</strain>
    </source>
</reference>
<keyword evidence="4" id="KW-0456">Lyase</keyword>
<dbReference type="SUPFAM" id="SSF53383">
    <property type="entry name" value="PLP-dependent transferases"/>
    <property type="match status" value="1"/>
</dbReference>
<comment type="caution">
    <text evidence="7">The sequence shown here is derived from an EMBL/GenBank/DDBJ whole genome shotgun (WGS) entry which is preliminary data.</text>
</comment>
<comment type="similarity">
    <text evidence="5">Belongs to the class-II pyridoxal-phosphate-dependent aminotransferase family. MalY/PatB cystathionine beta-lyase subfamily.</text>
</comment>
<dbReference type="InterPro" id="IPR015424">
    <property type="entry name" value="PyrdxlP-dep_Trfase"/>
</dbReference>
<evidence type="ECO:0000256" key="2">
    <source>
        <dbReference type="ARBA" id="ARBA00012224"/>
    </source>
</evidence>
<dbReference type="InterPro" id="IPR027619">
    <property type="entry name" value="C-S_lyase_PatB-like"/>
</dbReference>
<evidence type="ECO:0000256" key="4">
    <source>
        <dbReference type="ARBA" id="ARBA00023239"/>
    </source>
</evidence>
<dbReference type="NCBIfam" id="TIGR04350">
    <property type="entry name" value="C_S_lyase_PatB"/>
    <property type="match status" value="1"/>
</dbReference>
<evidence type="ECO:0000256" key="5">
    <source>
        <dbReference type="ARBA" id="ARBA00037974"/>
    </source>
</evidence>
<gene>
    <name evidence="7" type="ORF">GCM10008908_22980</name>
</gene>
<evidence type="ECO:0000313" key="7">
    <source>
        <dbReference type="EMBL" id="GAA0773962.1"/>
    </source>
</evidence>
<comment type="cofactor">
    <cofactor evidence="1">
        <name>pyridoxal 5'-phosphate</name>
        <dbReference type="ChEBI" id="CHEBI:597326"/>
    </cofactor>
</comment>
<evidence type="ECO:0000313" key="8">
    <source>
        <dbReference type="Proteomes" id="UP001501047"/>
    </source>
</evidence>
<accession>A0ABP3VZX2</accession>
<dbReference type="Gene3D" id="3.90.1150.10">
    <property type="entry name" value="Aspartate Aminotransferase, domain 1"/>
    <property type="match status" value="1"/>
</dbReference>
<dbReference type="Proteomes" id="UP001501047">
    <property type="component" value="Unassembled WGS sequence"/>
</dbReference>
<keyword evidence="7" id="KW-0808">Transferase</keyword>